<evidence type="ECO:0000313" key="11">
    <source>
        <dbReference type="Proteomes" id="UP001632038"/>
    </source>
</evidence>
<evidence type="ECO:0000313" key="10">
    <source>
        <dbReference type="EMBL" id="KAL3613671.1"/>
    </source>
</evidence>
<evidence type="ECO:0000256" key="8">
    <source>
        <dbReference type="ARBA" id="ARBA00023098"/>
    </source>
</evidence>
<proteinExistence type="inferred from homology"/>
<organism evidence="10 11">
    <name type="scientific">Castilleja foliolosa</name>
    <dbReference type="NCBI Taxonomy" id="1961234"/>
    <lineage>
        <taxon>Eukaryota</taxon>
        <taxon>Viridiplantae</taxon>
        <taxon>Streptophyta</taxon>
        <taxon>Embryophyta</taxon>
        <taxon>Tracheophyta</taxon>
        <taxon>Spermatophyta</taxon>
        <taxon>Magnoliopsida</taxon>
        <taxon>eudicotyledons</taxon>
        <taxon>Gunneridae</taxon>
        <taxon>Pentapetalae</taxon>
        <taxon>asterids</taxon>
        <taxon>lamiids</taxon>
        <taxon>Lamiales</taxon>
        <taxon>Orobanchaceae</taxon>
        <taxon>Pedicularideae</taxon>
        <taxon>Castillejinae</taxon>
        <taxon>Castilleja</taxon>
    </lineage>
</organism>
<evidence type="ECO:0000256" key="7">
    <source>
        <dbReference type="ARBA" id="ARBA00022963"/>
    </source>
</evidence>
<reference evidence="11" key="1">
    <citation type="journal article" date="2024" name="IScience">
        <title>Strigolactones Initiate the Formation of Haustorium-like Structures in Castilleja.</title>
        <authorList>
            <person name="Buerger M."/>
            <person name="Peterson D."/>
            <person name="Chory J."/>
        </authorList>
    </citation>
    <scope>NUCLEOTIDE SEQUENCE [LARGE SCALE GENOMIC DNA]</scope>
</reference>
<comment type="subcellular location">
    <subcellularLocation>
        <location evidence="1">Plastid</location>
        <location evidence="1">Chloroplast</location>
    </subcellularLocation>
</comment>
<dbReference type="EC" id="3.1.1.32" evidence="10"/>
<dbReference type="GO" id="GO:0047714">
    <property type="term" value="F:galactolipase activity"/>
    <property type="evidence" value="ECO:0007669"/>
    <property type="project" value="UniProtKB-ARBA"/>
</dbReference>
<evidence type="ECO:0000256" key="4">
    <source>
        <dbReference type="ARBA" id="ARBA00022640"/>
    </source>
</evidence>
<evidence type="ECO:0000256" key="1">
    <source>
        <dbReference type="ARBA" id="ARBA00004229"/>
    </source>
</evidence>
<dbReference type="SUPFAM" id="SSF53474">
    <property type="entry name" value="alpha/beta-Hydrolases"/>
    <property type="match status" value="1"/>
</dbReference>
<dbReference type="InterPro" id="IPR029058">
    <property type="entry name" value="AB_hydrolase_fold"/>
</dbReference>
<dbReference type="GO" id="GO:0008970">
    <property type="term" value="F:phospholipase A1 activity"/>
    <property type="evidence" value="ECO:0007669"/>
    <property type="project" value="UniProtKB-EC"/>
</dbReference>
<keyword evidence="4" id="KW-0934">Plastid</keyword>
<sequence length="434" mass="48116">MKISTSNIVSKPNYLHATKHQIMGSSKFCAPNSNNISFKVTNSWGQNGNSTHTLSIKKLPRDNKWMELQGIKNWEGLLDPLDDRLRDEILRYGDFVEAAYRCFNFDTSSPGYATCCYPKDSMLSHTRGLNGHKVTKCLHATCGIDLPRWADRLPGWASARSSWIGYVAVCTDRAEIARLGRRDVVIAYRGTATCMEWAENLRVTLAGLPDDMAHDDKKSMVQSGLLSLYTSSDGTRPSLRDTVRDEVRKILSKYGNDGPLSITVTGHSLGAALATLTAHDINTTFKDVVGPKPLVTVVSFGGPRVGNKSFRRQLEKSGTKVLRIVNADDPVTKVPGFVVNEPVNDNGEMGMLTWIKKCVEETQWVYAEIGKELRLSSKDCADLSDRGVATCHDLKTYLHLVNNFASSNCPLRATAKRVLSRPDKQEDKQQVLCS</sequence>
<keyword evidence="6" id="KW-0809">Transit peptide</keyword>
<comment type="caution">
    <text evidence="10">The sequence shown here is derived from an EMBL/GenBank/DDBJ whole genome shotgun (WGS) entry which is preliminary data.</text>
</comment>
<dbReference type="PANTHER" id="PTHR31403:SF8">
    <property type="entry name" value="PHOSPHOLIPASE A(1) DAD1, CHLOROPLASTIC-LIKE"/>
    <property type="match status" value="1"/>
</dbReference>
<keyword evidence="11" id="KW-1185">Reference proteome</keyword>
<dbReference type="PANTHER" id="PTHR31403">
    <property type="entry name" value="PHOSPHOLIPASE A1-IBETA2, CHLOROPLASTIC"/>
    <property type="match status" value="1"/>
</dbReference>
<dbReference type="Proteomes" id="UP001632038">
    <property type="component" value="Unassembled WGS sequence"/>
</dbReference>
<dbReference type="Gene3D" id="3.40.50.1820">
    <property type="entry name" value="alpha/beta hydrolase"/>
    <property type="match status" value="1"/>
</dbReference>
<protein>
    <submittedName>
        <fullName evidence="10">Dolichyl-diphosphooligosaccharide-protein glycosyltransferase subunit dad1</fullName>
        <ecNumber evidence="10">3.1.1.32</ecNumber>
    </submittedName>
</protein>
<evidence type="ECO:0000256" key="5">
    <source>
        <dbReference type="ARBA" id="ARBA00022801"/>
    </source>
</evidence>
<dbReference type="GO" id="GO:0016042">
    <property type="term" value="P:lipid catabolic process"/>
    <property type="evidence" value="ECO:0007669"/>
    <property type="project" value="UniProtKB-KW"/>
</dbReference>
<dbReference type="CDD" id="cd00519">
    <property type="entry name" value="Lipase_3"/>
    <property type="match status" value="1"/>
</dbReference>
<accession>A0ABD3B8J3</accession>
<keyword evidence="3" id="KW-0150">Chloroplast</keyword>
<evidence type="ECO:0000259" key="9">
    <source>
        <dbReference type="Pfam" id="PF01764"/>
    </source>
</evidence>
<evidence type="ECO:0000256" key="3">
    <source>
        <dbReference type="ARBA" id="ARBA00022528"/>
    </source>
</evidence>
<keyword evidence="8" id="KW-0443">Lipid metabolism</keyword>
<dbReference type="InterPro" id="IPR002921">
    <property type="entry name" value="Fungal_lipase-type"/>
</dbReference>
<dbReference type="EMBL" id="JAVIJP010000107">
    <property type="protein sequence ID" value="KAL3613671.1"/>
    <property type="molecule type" value="Genomic_DNA"/>
</dbReference>
<evidence type="ECO:0000256" key="2">
    <source>
        <dbReference type="ARBA" id="ARBA00010701"/>
    </source>
</evidence>
<name>A0ABD3B8J3_9LAMI</name>
<dbReference type="AlphaFoldDB" id="A0ABD3B8J3"/>
<evidence type="ECO:0000256" key="6">
    <source>
        <dbReference type="ARBA" id="ARBA00022946"/>
    </source>
</evidence>
<dbReference type="GO" id="GO:0009507">
    <property type="term" value="C:chloroplast"/>
    <property type="evidence" value="ECO:0007669"/>
    <property type="project" value="UniProtKB-SubCell"/>
</dbReference>
<comment type="similarity">
    <text evidence="2">Belongs to the AB hydrolase superfamily. Lipase family.</text>
</comment>
<keyword evidence="7" id="KW-0442">Lipid degradation</keyword>
<feature type="domain" description="Fungal lipase-type" evidence="9">
    <location>
        <begin position="185"/>
        <end position="337"/>
    </location>
</feature>
<keyword evidence="5 10" id="KW-0378">Hydrolase</keyword>
<gene>
    <name evidence="10" type="primary">DAD1_7</name>
    <name evidence="10" type="ORF">CASFOL_041745</name>
</gene>
<dbReference type="Pfam" id="PF01764">
    <property type="entry name" value="Lipase_3"/>
    <property type="match status" value="1"/>
</dbReference>